<feature type="compositionally biased region" description="Low complexity" evidence="1">
    <location>
        <begin position="74"/>
        <end position="83"/>
    </location>
</feature>
<evidence type="ECO:0000313" key="2">
    <source>
        <dbReference type="EMBL" id="GAA0149743.1"/>
    </source>
</evidence>
<reference evidence="2 3" key="1">
    <citation type="submission" date="2024-01" db="EMBL/GenBank/DDBJ databases">
        <title>The complete chloroplast genome sequence of Lithospermum erythrorhizon: insights into the phylogenetic relationship among Boraginaceae species and the maternal lineages of purple gromwells.</title>
        <authorList>
            <person name="Okada T."/>
            <person name="Watanabe K."/>
        </authorList>
    </citation>
    <scope>NUCLEOTIDE SEQUENCE [LARGE SCALE GENOMIC DNA]</scope>
</reference>
<accession>A0AAV3PF60</accession>
<gene>
    <name evidence="2" type="ORF">LIER_08848</name>
</gene>
<dbReference type="AlphaFoldDB" id="A0AAV3PF60"/>
<dbReference type="EMBL" id="BAABME010001460">
    <property type="protein sequence ID" value="GAA0149743.1"/>
    <property type="molecule type" value="Genomic_DNA"/>
</dbReference>
<evidence type="ECO:0000313" key="3">
    <source>
        <dbReference type="Proteomes" id="UP001454036"/>
    </source>
</evidence>
<organism evidence="2 3">
    <name type="scientific">Lithospermum erythrorhizon</name>
    <name type="common">Purple gromwell</name>
    <name type="synonym">Lithospermum officinale var. erythrorhizon</name>
    <dbReference type="NCBI Taxonomy" id="34254"/>
    <lineage>
        <taxon>Eukaryota</taxon>
        <taxon>Viridiplantae</taxon>
        <taxon>Streptophyta</taxon>
        <taxon>Embryophyta</taxon>
        <taxon>Tracheophyta</taxon>
        <taxon>Spermatophyta</taxon>
        <taxon>Magnoliopsida</taxon>
        <taxon>eudicotyledons</taxon>
        <taxon>Gunneridae</taxon>
        <taxon>Pentapetalae</taxon>
        <taxon>asterids</taxon>
        <taxon>lamiids</taxon>
        <taxon>Boraginales</taxon>
        <taxon>Boraginaceae</taxon>
        <taxon>Boraginoideae</taxon>
        <taxon>Lithospermeae</taxon>
        <taxon>Lithospermum</taxon>
    </lineage>
</organism>
<keyword evidence="3" id="KW-1185">Reference proteome</keyword>
<feature type="region of interest" description="Disordered" evidence="1">
    <location>
        <begin position="53"/>
        <end position="91"/>
    </location>
</feature>
<evidence type="ECO:0000256" key="1">
    <source>
        <dbReference type="SAM" id="MobiDB-lite"/>
    </source>
</evidence>
<dbReference type="Proteomes" id="UP001454036">
    <property type="component" value="Unassembled WGS sequence"/>
</dbReference>
<protein>
    <submittedName>
        <fullName evidence="2">Uncharacterized protein</fullName>
    </submittedName>
</protein>
<name>A0AAV3PF60_LITER</name>
<comment type="caution">
    <text evidence="2">The sequence shown here is derived from an EMBL/GenBank/DDBJ whole genome shotgun (WGS) entry which is preliminary data.</text>
</comment>
<sequence>MLKALVMKLAGMIPVESIPPLAANHASAGSSIATGLLVQMERIHTPVQFTPPQPLPYPETQMWTHIPPSPQPQETPSQTQATPDDITRLDM</sequence>
<proteinExistence type="predicted"/>